<dbReference type="Gene3D" id="3.30.300.30">
    <property type="match status" value="1"/>
</dbReference>
<dbReference type="STRING" id="311403.Arad_8760"/>
<feature type="domain" description="Flagellar M-ring N-terminal" evidence="9">
    <location>
        <begin position="41"/>
        <end position="203"/>
    </location>
</feature>
<dbReference type="GO" id="GO:0009279">
    <property type="term" value="C:cell outer membrane"/>
    <property type="evidence" value="ECO:0007669"/>
    <property type="project" value="UniProtKB-SubCell"/>
</dbReference>
<accession>B9JJ60</accession>
<evidence type="ECO:0000313" key="10">
    <source>
        <dbReference type="EMBL" id="ACM29952.1"/>
    </source>
</evidence>
<dbReference type="PANTHER" id="PTHR30046">
    <property type="entry name" value="FLAGELLAR M-RING PROTEIN"/>
    <property type="match status" value="1"/>
</dbReference>
<gene>
    <name evidence="10" type="primary">hrcJ</name>
    <name evidence="10" type="ordered locus">Arad_8760</name>
</gene>
<keyword evidence="7 8" id="KW-0449">Lipoprotein</keyword>
<dbReference type="InterPro" id="IPR006182">
    <property type="entry name" value="FliF_N_dom"/>
</dbReference>
<keyword evidence="3 8" id="KW-0732">Signal</keyword>
<protein>
    <recommendedName>
        <fullName evidence="8">Lipoprotein</fullName>
    </recommendedName>
</protein>
<dbReference type="Gene3D" id="3.30.70.1530">
    <property type="entry name" value="Hypothetical protein rpa1041"/>
    <property type="match status" value="1"/>
</dbReference>
<dbReference type="Proteomes" id="UP000001600">
    <property type="component" value="Chromosome 2"/>
</dbReference>
<dbReference type="HOGENOM" id="CLU_073268_0_0_5"/>
<dbReference type="Pfam" id="PF01514">
    <property type="entry name" value="YscJ_FliF"/>
    <property type="match status" value="1"/>
</dbReference>
<keyword evidence="4 8" id="KW-0472">Membrane</keyword>
<comment type="similarity">
    <text evidence="2 8">Belongs to the YscJ lipoprotein family.</text>
</comment>
<evidence type="ECO:0000256" key="2">
    <source>
        <dbReference type="ARBA" id="ARBA00009509"/>
    </source>
</evidence>
<evidence type="ECO:0000259" key="9">
    <source>
        <dbReference type="Pfam" id="PF01514"/>
    </source>
</evidence>
<dbReference type="NCBIfam" id="TIGR02544">
    <property type="entry name" value="III_secr_YscJ"/>
    <property type="match status" value="1"/>
</dbReference>
<proteinExistence type="inferred from homology"/>
<dbReference type="AlphaFoldDB" id="B9JJ60"/>
<keyword evidence="6 8" id="KW-0998">Cell outer membrane</keyword>
<dbReference type="InterPro" id="IPR003282">
    <property type="entry name" value="T3SS_SctJ"/>
</dbReference>
<keyword evidence="5 8" id="KW-0564">Palmitate</keyword>
<evidence type="ECO:0000313" key="11">
    <source>
        <dbReference type="Proteomes" id="UP000001600"/>
    </source>
</evidence>
<evidence type="ECO:0000256" key="8">
    <source>
        <dbReference type="RuleBase" id="RU364102"/>
    </source>
</evidence>
<organism evidence="10 11">
    <name type="scientific">Rhizobium rhizogenes (strain K84 / ATCC BAA-868)</name>
    <name type="common">Agrobacterium radiobacter</name>
    <dbReference type="NCBI Taxonomy" id="311403"/>
    <lineage>
        <taxon>Bacteria</taxon>
        <taxon>Pseudomonadati</taxon>
        <taxon>Pseudomonadota</taxon>
        <taxon>Alphaproteobacteria</taxon>
        <taxon>Hyphomicrobiales</taxon>
        <taxon>Rhizobiaceae</taxon>
        <taxon>Rhizobium/Agrobacterium group</taxon>
        <taxon>Rhizobium</taxon>
    </lineage>
</organism>
<evidence type="ECO:0000256" key="1">
    <source>
        <dbReference type="ARBA" id="ARBA00004459"/>
    </source>
</evidence>
<dbReference type="GO" id="GO:0009306">
    <property type="term" value="P:protein secretion"/>
    <property type="evidence" value="ECO:0007669"/>
    <property type="project" value="InterPro"/>
</dbReference>
<evidence type="ECO:0000256" key="4">
    <source>
        <dbReference type="ARBA" id="ARBA00023136"/>
    </source>
</evidence>
<feature type="transmembrane region" description="Helical" evidence="8">
    <location>
        <begin position="250"/>
        <end position="268"/>
    </location>
</feature>
<dbReference type="eggNOG" id="COG4669">
    <property type="taxonomic scope" value="Bacteria"/>
</dbReference>
<dbReference type="EMBL" id="CP000629">
    <property type="protein sequence ID" value="ACM29952.1"/>
    <property type="molecule type" value="Genomic_DNA"/>
</dbReference>
<keyword evidence="8" id="KW-0812">Transmembrane</keyword>
<evidence type="ECO:0000256" key="6">
    <source>
        <dbReference type="ARBA" id="ARBA00023237"/>
    </source>
</evidence>
<evidence type="ECO:0000256" key="7">
    <source>
        <dbReference type="ARBA" id="ARBA00023288"/>
    </source>
</evidence>
<dbReference type="RefSeq" id="WP_012650196.1">
    <property type="nucleotide sequence ID" value="NC_011983.1"/>
</dbReference>
<keyword evidence="8" id="KW-1133">Transmembrane helix</keyword>
<dbReference type="InterPro" id="IPR045851">
    <property type="entry name" value="AMP-bd_C_sf"/>
</dbReference>
<dbReference type="PRINTS" id="PR01338">
    <property type="entry name" value="TYPE3OMKPROT"/>
</dbReference>
<dbReference type="PANTHER" id="PTHR30046:SF2">
    <property type="entry name" value="YOP PROTEINS TRANSLOCATION LIPOPROTEIN J"/>
    <property type="match status" value="1"/>
</dbReference>
<reference evidence="10 11" key="1">
    <citation type="journal article" date="2009" name="J. Bacteriol.">
        <title>Genome sequences of three Agrobacterium biovars help elucidate the evolution of multichromosome genomes in bacteria.</title>
        <authorList>
            <person name="Slater S.C."/>
            <person name="Goldman B.S."/>
            <person name="Goodner B."/>
            <person name="Setubal J.C."/>
            <person name="Farrand S.K."/>
            <person name="Nester E.W."/>
            <person name="Burr T.J."/>
            <person name="Banta L."/>
            <person name="Dickerman A.W."/>
            <person name="Paulsen I."/>
            <person name="Otten L."/>
            <person name="Suen G."/>
            <person name="Welch R."/>
            <person name="Almeida N.F."/>
            <person name="Arnold F."/>
            <person name="Burton O.T."/>
            <person name="Du Z."/>
            <person name="Ewing A."/>
            <person name="Godsy E."/>
            <person name="Heisel S."/>
            <person name="Houmiel K.L."/>
            <person name="Jhaveri J."/>
            <person name="Lu J."/>
            <person name="Miller N.M."/>
            <person name="Norton S."/>
            <person name="Chen Q."/>
            <person name="Phoolcharoen W."/>
            <person name="Ohlin V."/>
            <person name="Ondrusek D."/>
            <person name="Pride N."/>
            <person name="Stricklin S.L."/>
            <person name="Sun J."/>
            <person name="Wheeler C."/>
            <person name="Wilson L."/>
            <person name="Zhu H."/>
            <person name="Wood D.W."/>
        </authorList>
    </citation>
    <scope>NUCLEOTIDE SEQUENCE [LARGE SCALE GENOMIC DNA]</scope>
    <source>
        <strain evidence="11">K84 / ATCC BAA-868</strain>
    </source>
</reference>
<name>B9JJ60_RHIR8</name>
<sequence length="274" mass="28859">MSDLTVSLSPFSLSSSVLRRVAGILSVLVCAAFLSACSEDVLTGLDQRDARDAQVLLERAGIRATVTGEKGDVFKIAVDETDHARAIELLSDAGLPRLPHRTMAELFPGDGFLVTPLEQKARMTYAVEQQLGETLSALDGVASARVHIVLPEDNGRGLIKEKARASALLQYRPSANLVDIEMKSRSLLLNSVRGLAYEDVSVVVSPWSEIGSLAGAAPAGAAAEPKQAAAQVAIATATQGVASFLDYRTLSIAGSALLAIAASLILLLPRRKES</sequence>
<dbReference type="InterPro" id="IPR043427">
    <property type="entry name" value="YscJ/FliF"/>
</dbReference>
<evidence type="ECO:0000256" key="3">
    <source>
        <dbReference type="ARBA" id="ARBA00022729"/>
    </source>
</evidence>
<comment type="subcellular location">
    <subcellularLocation>
        <location evidence="1">Cell outer membrane</location>
        <topology evidence="1">Lipid-anchor</topology>
    </subcellularLocation>
</comment>
<evidence type="ECO:0000256" key="5">
    <source>
        <dbReference type="ARBA" id="ARBA00023139"/>
    </source>
</evidence>
<dbReference type="KEGG" id="ara:Arad_8760"/>